<organism evidence="1 2">
    <name type="scientific">Rhododendron molle</name>
    <name type="common">Chinese azalea</name>
    <name type="synonym">Azalea mollis</name>
    <dbReference type="NCBI Taxonomy" id="49168"/>
    <lineage>
        <taxon>Eukaryota</taxon>
        <taxon>Viridiplantae</taxon>
        <taxon>Streptophyta</taxon>
        <taxon>Embryophyta</taxon>
        <taxon>Tracheophyta</taxon>
        <taxon>Spermatophyta</taxon>
        <taxon>Magnoliopsida</taxon>
        <taxon>eudicotyledons</taxon>
        <taxon>Gunneridae</taxon>
        <taxon>Pentapetalae</taxon>
        <taxon>asterids</taxon>
        <taxon>Ericales</taxon>
        <taxon>Ericaceae</taxon>
        <taxon>Ericoideae</taxon>
        <taxon>Rhodoreae</taxon>
        <taxon>Rhododendron</taxon>
    </lineage>
</organism>
<evidence type="ECO:0000313" key="2">
    <source>
        <dbReference type="Proteomes" id="UP001062846"/>
    </source>
</evidence>
<comment type="caution">
    <text evidence="1">The sequence shown here is derived from an EMBL/GenBank/DDBJ whole genome shotgun (WGS) entry which is preliminary data.</text>
</comment>
<accession>A0ACC0P9K5</accession>
<gene>
    <name evidence="1" type="ORF">RHMOL_Rhmol04G0377900</name>
</gene>
<sequence length="97" mass="10813">MLSAMEIPEDNQPNMLNDITNFALSMAPKNDHNIWSRVLTMIVRIYTADYVVGADGVDVAVLRESMEGTVGPRELLASGTIKPIHSVRNYLIKLIKK</sequence>
<dbReference type="EMBL" id="CM046391">
    <property type="protein sequence ID" value="KAI8561899.1"/>
    <property type="molecule type" value="Genomic_DNA"/>
</dbReference>
<dbReference type="Proteomes" id="UP001062846">
    <property type="component" value="Chromosome 4"/>
</dbReference>
<proteinExistence type="predicted"/>
<name>A0ACC0P9K5_RHOML</name>
<keyword evidence="2" id="KW-1185">Reference proteome</keyword>
<reference evidence="1" key="1">
    <citation type="submission" date="2022-02" db="EMBL/GenBank/DDBJ databases">
        <title>Plant Genome Project.</title>
        <authorList>
            <person name="Zhang R.-G."/>
        </authorList>
    </citation>
    <scope>NUCLEOTIDE SEQUENCE</scope>
    <source>
        <strain evidence="1">AT1</strain>
    </source>
</reference>
<evidence type="ECO:0000313" key="1">
    <source>
        <dbReference type="EMBL" id="KAI8561899.1"/>
    </source>
</evidence>
<protein>
    <submittedName>
        <fullName evidence="1">Uncharacterized protein</fullName>
    </submittedName>
</protein>